<protein>
    <submittedName>
        <fullName evidence="3">Transcriptional regulator</fullName>
    </submittedName>
</protein>
<sequence length="127" mass="14148">MSKFGETIRQLREAQNLGLRETATMVGISPAYLSRIERGKEHPPKPEVIKALAKILAADTDVLFRLCPSTDPDVVTLLKERPKVLELLRLVMAQELSDEQLGKVEHFIKRDILGEPSSDTILAVSES</sequence>
<dbReference type="PANTHER" id="PTHR46797:SF1">
    <property type="entry name" value="METHYLPHOSPHONATE SYNTHASE"/>
    <property type="match status" value="1"/>
</dbReference>
<keyword evidence="1" id="KW-0238">DNA-binding</keyword>
<reference evidence="3 4" key="1">
    <citation type="submission" date="2016-04" db="EMBL/GenBank/DDBJ databases">
        <authorList>
            <person name="Evans L.H."/>
            <person name="Alamgir A."/>
            <person name="Owens N."/>
            <person name="Weber N.D."/>
            <person name="Virtaneva K."/>
            <person name="Barbian K."/>
            <person name="Babar A."/>
            <person name="Rosenke K."/>
        </authorList>
    </citation>
    <scope>NUCLEOTIDE SEQUENCE [LARGE SCALE GENOMIC DNA]</scope>
    <source>
        <strain evidence="3">NIES-2108</strain>
    </source>
</reference>
<dbReference type="SUPFAM" id="SSF47413">
    <property type="entry name" value="lambda repressor-like DNA-binding domains"/>
    <property type="match status" value="1"/>
</dbReference>
<proteinExistence type="predicted"/>
<dbReference type="GO" id="GO:0003700">
    <property type="term" value="F:DNA-binding transcription factor activity"/>
    <property type="evidence" value="ECO:0007669"/>
    <property type="project" value="TreeGrafter"/>
</dbReference>
<dbReference type="InterPro" id="IPR001387">
    <property type="entry name" value="Cro/C1-type_HTH"/>
</dbReference>
<comment type="caution">
    <text evidence="3">The sequence shown here is derived from an EMBL/GenBank/DDBJ whole genome shotgun (WGS) entry which is preliminary data.</text>
</comment>
<gene>
    <name evidence="3" type="ORF">A6769_35520</name>
</gene>
<dbReference type="Pfam" id="PF13560">
    <property type="entry name" value="HTH_31"/>
    <property type="match status" value="1"/>
</dbReference>
<dbReference type="PANTHER" id="PTHR46797">
    <property type="entry name" value="HTH-TYPE TRANSCRIPTIONAL REGULATOR"/>
    <property type="match status" value="1"/>
</dbReference>
<feature type="domain" description="HTH cro/C1-type" evidence="2">
    <location>
        <begin position="8"/>
        <end position="63"/>
    </location>
</feature>
<dbReference type="EMBL" id="LXQE01000196">
    <property type="protein sequence ID" value="RCJ29563.1"/>
    <property type="molecule type" value="Genomic_DNA"/>
</dbReference>
<evidence type="ECO:0000256" key="1">
    <source>
        <dbReference type="ARBA" id="ARBA00023125"/>
    </source>
</evidence>
<dbReference type="CDD" id="cd00093">
    <property type="entry name" value="HTH_XRE"/>
    <property type="match status" value="1"/>
</dbReference>
<dbReference type="Proteomes" id="UP000252085">
    <property type="component" value="Unassembled WGS sequence"/>
</dbReference>
<evidence type="ECO:0000313" key="4">
    <source>
        <dbReference type="Proteomes" id="UP000252085"/>
    </source>
</evidence>
<evidence type="ECO:0000313" key="3">
    <source>
        <dbReference type="EMBL" id="RCJ29563.1"/>
    </source>
</evidence>
<dbReference type="GO" id="GO:0005829">
    <property type="term" value="C:cytosol"/>
    <property type="evidence" value="ECO:0007669"/>
    <property type="project" value="TreeGrafter"/>
</dbReference>
<organism evidence="3 4">
    <name type="scientific">Nostoc punctiforme NIES-2108</name>
    <dbReference type="NCBI Taxonomy" id="1356359"/>
    <lineage>
        <taxon>Bacteria</taxon>
        <taxon>Bacillati</taxon>
        <taxon>Cyanobacteriota</taxon>
        <taxon>Cyanophyceae</taxon>
        <taxon>Nostocales</taxon>
        <taxon>Nostocaceae</taxon>
        <taxon>Nostoc</taxon>
    </lineage>
</organism>
<evidence type="ECO:0000259" key="2">
    <source>
        <dbReference type="PROSITE" id="PS50943"/>
    </source>
</evidence>
<dbReference type="AlphaFoldDB" id="A0A367R1T2"/>
<dbReference type="InterPro" id="IPR010982">
    <property type="entry name" value="Lambda_DNA-bd_dom_sf"/>
</dbReference>
<accession>A0A367R1T2</accession>
<dbReference type="Gene3D" id="1.10.260.40">
    <property type="entry name" value="lambda repressor-like DNA-binding domains"/>
    <property type="match status" value="1"/>
</dbReference>
<dbReference type="GO" id="GO:0003677">
    <property type="term" value="F:DNA binding"/>
    <property type="evidence" value="ECO:0007669"/>
    <property type="project" value="UniProtKB-KW"/>
</dbReference>
<name>A0A367R1T2_NOSPU</name>
<dbReference type="PROSITE" id="PS50943">
    <property type="entry name" value="HTH_CROC1"/>
    <property type="match status" value="1"/>
</dbReference>
<dbReference type="SMART" id="SM00530">
    <property type="entry name" value="HTH_XRE"/>
    <property type="match status" value="1"/>
</dbReference>
<dbReference type="InterPro" id="IPR050807">
    <property type="entry name" value="TransReg_Diox_bact_type"/>
</dbReference>